<keyword evidence="2" id="KW-1185">Reference proteome</keyword>
<accession>A0ACC0U0S4</accession>
<reference evidence="1" key="1">
    <citation type="submission" date="2021-03" db="EMBL/GenBank/DDBJ databases">
        <title>Evolutionary priming and transition to the ectomycorrhizal habit in an iconic lineage of mushroom-forming fungi: is preadaptation a requirement?</title>
        <authorList>
            <consortium name="DOE Joint Genome Institute"/>
            <person name="Looney B.P."/>
            <person name="Miyauchi S."/>
            <person name="Morin E."/>
            <person name="Drula E."/>
            <person name="Courty P.E."/>
            <person name="Chicoki N."/>
            <person name="Fauchery L."/>
            <person name="Kohler A."/>
            <person name="Kuo A."/>
            <person name="LaButti K."/>
            <person name="Pangilinan J."/>
            <person name="Lipzen A."/>
            <person name="Riley R."/>
            <person name="Andreopoulos W."/>
            <person name="He G."/>
            <person name="Johnson J."/>
            <person name="Barry K.W."/>
            <person name="Grigoriev I.V."/>
            <person name="Nagy L."/>
            <person name="Hibbett D."/>
            <person name="Henrissat B."/>
            <person name="Matheny P.B."/>
            <person name="Labbe J."/>
            <person name="Martin A.F."/>
        </authorList>
    </citation>
    <scope>NUCLEOTIDE SEQUENCE</scope>
    <source>
        <strain evidence="1">BPL698</strain>
    </source>
</reference>
<dbReference type="Proteomes" id="UP001207468">
    <property type="component" value="Unassembled WGS sequence"/>
</dbReference>
<proteinExistence type="predicted"/>
<name>A0ACC0U0S4_9AGAM</name>
<dbReference type="EMBL" id="JAGFNK010000269">
    <property type="protein sequence ID" value="KAI9454628.1"/>
    <property type="molecule type" value="Genomic_DNA"/>
</dbReference>
<comment type="caution">
    <text evidence="1">The sequence shown here is derived from an EMBL/GenBank/DDBJ whole genome shotgun (WGS) entry which is preliminary data.</text>
</comment>
<evidence type="ECO:0000313" key="1">
    <source>
        <dbReference type="EMBL" id="KAI9454628.1"/>
    </source>
</evidence>
<protein>
    <submittedName>
        <fullName evidence="1">Uncharacterized protein</fullName>
    </submittedName>
</protein>
<organism evidence="1 2">
    <name type="scientific">Russula earlei</name>
    <dbReference type="NCBI Taxonomy" id="71964"/>
    <lineage>
        <taxon>Eukaryota</taxon>
        <taxon>Fungi</taxon>
        <taxon>Dikarya</taxon>
        <taxon>Basidiomycota</taxon>
        <taxon>Agaricomycotina</taxon>
        <taxon>Agaricomycetes</taxon>
        <taxon>Russulales</taxon>
        <taxon>Russulaceae</taxon>
        <taxon>Russula</taxon>
    </lineage>
</organism>
<evidence type="ECO:0000313" key="2">
    <source>
        <dbReference type="Proteomes" id="UP001207468"/>
    </source>
</evidence>
<sequence>MTLIYNDTWLIFVLLSFLEMSVWGRVLGLHLSLRSILTDELSPSYSATPLSRLLITYWLHPVIIGLHRPLLDYDRWSLPSLVGSMSL</sequence>
<gene>
    <name evidence="1" type="ORF">F5148DRAFT_1228934</name>
</gene>